<dbReference type="EMBL" id="BARU01012361">
    <property type="protein sequence ID" value="GAH40237.1"/>
    <property type="molecule type" value="Genomic_DNA"/>
</dbReference>
<gene>
    <name evidence="2" type="ORF">S03H2_22834</name>
</gene>
<dbReference type="InterPro" id="IPR017896">
    <property type="entry name" value="4Fe4S_Fe-S-bd"/>
</dbReference>
<dbReference type="PANTHER" id="PTHR43122">
    <property type="entry name" value="FERREDOXIN SUBUNIT OF PYRUVATE:FLAVODOXIN OXIDOREDUCTASE-RELATED"/>
    <property type="match status" value="1"/>
</dbReference>
<feature type="non-terminal residue" evidence="2">
    <location>
        <position position="1"/>
    </location>
</feature>
<evidence type="ECO:0000259" key="1">
    <source>
        <dbReference type="PROSITE" id="PS51379"/>
    </source>
</evidence>
<dbReference type="PROSITE" id="PS00198">
    <property type="entry name" value="4FE4S_FER_1"/>
    <property type="match status" value="2"/>
</dbReference>
<organism evidence="2">
    <name type="scientific">marine sediment metagenome</name>
    <dbReference type="NCBI Taxonomy" id="412755"/>
    <lineage>
        <taxon>unclassified sequences</taxon>
        <taxon>metagenomes</taxon>
        <taxon>ecological metagenomes</taxon>
    </lineage>
</organism>
<accession>X1F5L9</accession>
<feature type="domain" description="4Fe-4S ferredoxin-type" evidence="1">
    <location>
        <begin position="7"/>
        <end position="36"/>
    </location>
</feature>
<name>X1F5L9_9ZZZZ</name>
<feature type="domain" description="4Fe-4S ferredoxin-type" evidence="1">
    <location>
        <begin position="43"/>
        <end position="73"/>
    </location>
</feature>
<evidence type="ECO:0000313" key="2">
    <source>
        <dbReference type="EMBL" id="GAH40237.1"/>
    </source>
</evidence>
<dbReference type="PROSITE" id="PS51379">
    <property type="entry name" value="4FE4S_FER_2"/>
    <property type="match status" value="2"/>
</dbReference>
<dbReference type="PANTHER" id="PTHR43122:SF1">
    <property type="entry name" value="IRON-SULFUR-BINDING PROTEIN"/>
    <property type="match status" value="1"/>
</dbReference>
<dbReference type="InterPro" id="IPR017900">
    <property type="entry name" value="4Fe4S_Fe_S_CS"/>
</dbReference>
<dbReference type="Pfam" id="PF12838">
    <property type="entry name" value="Fer4_7"/>
    <property type="match status" value="1"/>
</dbReference>
<dbReference type="AlphaFoldDB" id="X1F5L9"/>
<protein>
    <recommendedName>
        <fullName evidence="1">4Fe-4S ferredoxin-type domain-containing protein</fullName>
    </recommendedName>
</protein>
<comment type="caution">
    <text evidence="2">The sequence shown here is derived from an EMBL/GenBank/DDBJ whole genome shotgun (WGS) entry which is preliminary data.</text>
</comment>
<dbReference type="Gene3D" id="3.30.70.20">
    <property type="match status" value="1"/>
</dbReference>
<sequence length="81" mass="9304">RPEFALGEVHIIKDRCKGCGFCVEYCPKEVLEISEEFNKMGYHPPYVKNPDNCLNCHLCEMLCPDFAIYCIEKVEEEGITA</sequence>
<reference evidence="2" key="1">
    <citation type="journal article" date="2014" name="Front. Microbiol.">
        <title>High frequency of phylogenetically diverse reductive dehalogenase-homologous genes in deep subseafloor sedimentary metagenomes.</title>
        <authorList>
            <person name="Kawai M."/>
            <person name="Futagami T."/>
            <person name="Toyoda A."/>
            <person name="Takaki Y."/>
            <person name="Nishi S."/>
            <person name="Hori S."/>
            <person name="Arai W."/>
            <person name="Tsubouchi T."/>
            <person name="Morono Y."/>
            <person name="Uchiyama I."/>
            <person name="Ito T."/>
            <person name="Fujiyama A."/>
            <person name="Inagaki F."/>
            <person name="Takami H."/>
        </authorList>
    </citation>
    <scope>NUCLEOTIDE SEQUENCE</scope>
    <source>
        <strain evidence="2">Expedition CK06-06</strain>
    </source>
</reference>
<dbReference type="SUPFAM" id="SSF54862">
    <property type="entry name" value="4Fe-4S ferredoxins"/>
    <property type="match status" value="1"/>
</dbReference>
<proteinExistence type="predicted"/>